<feature type="domain" description="DUF6535" evidence="3">
    <location>
        <begin position="120"/>
        <end position="269"/>
    </location>
</feature>
<reference evidence="4" key="1">
    <citation type="journal article" date="2020" name="New Phytol.">
        <title>Comparative genomics reveals dynamic genome evolution in host specialist ectomycorrhizal fungi.</title>
        <authorList>
            <person name="Lofgren L.A."/>
            <person name="Nguyen N.H."/>
            <person name="Vilgalys R."/>
            <person name="Ruytinx J."/>
            <person name="Liao H.L."/>
            <person name="Branco S."/>
            <person name="Kuo A."/>
            <person name="LaButti K."/>
            <person name="Lipzen A."/>
            <person name="Andreopoulos W."/>
            <person name="Pangilinan J."/>
            <person name="Riley R."/>
            <person name="Hundley H."/>
            <person name="Na H."/>
            <person name="Barry K."/>
            <person name="Grigoriev I.V."/>
            <person name="Stajich J.E."/>
            <person name="Kennedy P.G."/>
        </authorList>
    </citation>
    <scope>NUCLEOTIDE SEQUENCE</scope>
    <source>
        <strain evidence="4">FC423</strain>
    </source>
</reference>
<feature type="non-terminal residue" evidence="4">
    <location>
        <position position="1"/>
    </location>
</feature>
<keyword evidence="5" id="KW-1185">Reference proteome</keyword>
<feature type="compositionally biased region" description="Basic and acidic residues" evidence="1">
    <location>
        <begin position="41"/>
        <end position="54"/>
    </location>
</feature>
<keyword evidence="2" id="KW-0812">Transmembrane</keyword>
<evidence type="ECO:0000256" key="2">
    <source>
        <dbReference type="SAM" id="Phobius"/>
    </source>
</evidence>
<proteinExistence type="predicted"/>
<feature type="region of interest" description="Disordered" evidence="1">
    <location>
        <begin position="1"/>
        <end position="20"/>
    </location>
</feature>
<evidence type="ECO:0000313" key="4">
    <source>
        <dbReference type="EMBL" id="KAG2109028.1"/>
    </source>
</evidence>
<protein>
    <recommendedName>
        <fullName evidence="3">DUF6535 domain-containing protein</fullName>
    </recommendedName>
</protein>
<dbReference type="Pfam" id="PF20153">
    <property type="entry name" value="DUF6535"/>
    <property type="match status" value="1"/>
</dbReference>
<dbReference type="RefSeq" id="XP_041293271.1">
    <property type="nucleotide sequence ID" value="XM_041432457.1"/>
</dbReference>
<feature type="region of interest" description="Disordered" evidence="1">
    <location>
        <begin position="41"/>
        <end position="81"/>
    </location>
</feature>
<keyword evidence="2" id="KW-1133">Transmembrane helix</keyword>
<keyword evidence="2" id="KW-0472">Membrane</keyword>
<gene>
    <name evidence="4" type="ORF">F5147DRAFT_612308</name>
</gene>
<name>A0A9P7F6V2_9AGAM</name>
<evidence type="ECO:0000259" key="3">
    <source>
        <dbReference type="Pfam" id="PF20153"/>
    </source>
</evidence>
<dbReference type="InterPro" id="IPR045338">
    <property type="entry name" value="DUF6535"/>
</dbReference>
<organism evidence="4 5">
    <name type="scientific">Suillus discolor</name>
    <dbReference type="NCBI Taxonomy" id="1912936"/>
    <lineage>
        <taxon>Eukaryota</taxon>
        <taxon>Fungi</taxon>
        <taxon>Dikarya</taxon>
        <taxon>Basidiomycota</taxon>
        <taxon>Agaricomycotina</taxon>
        <taxon>Agaricomycetes</taxon>
        <taxon>Agaricomycetidae</taxon>
        <taxon>Boletales</taxon>
        <taxon>Suillineae</taxon>
        <taxon>Suillaceae</taxon>
        <taxon>Suillus</taxon>
    </lineage>
</organism>
<dbReference type="EMBL" id="JABBWM010000025">
    <property type="protein sequence ID" value="KAG2109028.1"/>
    <property type="molecule type" value="Genomic_DNA"/>
</dbReference>
<dbReference type="GeneID" id="64694716"/>
<dbReference type="OrthoDB" id="3219854at2759"/>
<dbReference type="Proteomes" id="UP000823399">
    <property type="component" value="Unassembled WGS sequence"/>
</dbReference>
<evidence type="ECO:0000256" key="1">
    <source>
        <dbReference type="SAM" id="MobiDB-lite"/>
    </source>
</evidence>
<feature type="compositionally biased region" description="Polar residues" evidence="1">
    <location>
        <begin position="58"/>
        <end position="78"/>
    </location>
</feature>
<comment type="caution">
    <text evidence="4">The sequence shown here is derived from an EMBL/GenBank/DDBJ whole genome shotgun (WGS) entry which is preliminary data.</text>
</comment>
<feature type="transmembrane region" description="Helical" evidence="2">
    <location>
        <begin position="206"/>
        <end position="228"/>
    </location>
</feature>
<accession>A0A9P7F6V2</accession>
<dbReference type="AlphaFoldDB" id="A0A9P7F6V2"/>
<sequence length="272" mass="30005">MASASPRPSPPPVSTDLLTNEDAIEVDIVANMSSTLEEIQDEFKPNNANEERGGLAKNMSNTLEQTPDNRIEPNNTKENPAVSIEGSLNKMSNTLEHVLEVLKGSTIAKERGKDDNSKFWATYKRVSTEYDDDFLEQADNDMDIILTFAGLFSAVNSTFLVGSQPNPGDTTNALLLYLIKVTVDGSNSVPDISTLSSSTGFVPSMVWMQTLSYASLAFSVLAAFGAVLGKQWLNSYKVVREGRTIEERGIERQVKLDGVEYFRLQAFLRMFL</sequence>
<evidence type="ECO:0000313" key="5">
    <source>
        <dbReference type="Proteomes" id="UP000823399"/>
    </source>
</evidence>